<evidence type="ECO:0000313" key="2">
    <source>
        <dbReference type="Proteomes" id="UP000199701"/>
    </source>
</evidence>
<name>A0A1I0NMY4_9FIRM</name>
<dbReference type="PANTHER" id="PTHR38045:SF1">
    <property type="entry name" value="HEPARINASE II_III-LIKE PROTEIN"/>
    <property type="match status" value="1"/>
</dbReference>
<reference evidence="1 2" key="1">
    <citation type="submission" date="2016-10" db="EMBL/GenBank/DDBJ databases">
        <authorList>
            <person name="de Groot N.N."/>
        </authorList>
    </citation>
    <scope>NUCLEOTIDE SEQUENCE [LARGE SCALE GENOMIC DNA]</scope>
    <source>
        <strain evidence="1 2">DSM 9179</strain>
    </source>
</reference>
<dbReference type="PANTHER" id="PTHR38045">
    <property type="entry name" value="CHROMOSOME 1, WHOLE GENOME SHOTGUN SEQUENCE"/>
    <property type="match status" value="1"/>
</dbReference>
<dbReference type="RefSeq" id="WP_092451417.1">
    <property type="nucleotide sequence ID" value="NZ_FOJI01000003.1"/>
</dbReference>
<dbReference type="AlphaFoldDB" id="A0A1I0NMY4"/>
<dbReference type="STRING" id="99656.SAMN05421659_103233"/>
<accession>A0A1I0NMY4</accession>
<dbReference type="Gene3D" id="2.70.98.70">
    <property type="match status" value="1"/>
</dbReference>
<sequence length="583" mass="67934">MKLQMELYLKSYTEYINKTADELRNTNMPKLTEALFSLYEDTGNRIKYEKVYFARRKFLNVFAMNSILYHRKEDIEKLEEIIRDICNEECWALPAHVDRKNNKNWKITIELFASETAQALTEISVLLNTKLNDEIKKLIDENVTRRLLKPFYDSKPPYDNWEFCEMNWCAVCAGCIGSISIIRFKDNTELLERCLSRINEALTYYIKGFTKDGVCAEGLDYWTYGMSYYVMYARDLKAYTNGNVDLLDSNKMKNIMTFQQKCYFNDGTSISFSDGCLQSRFRMGLTSYLADNYDDVHFPDIKKVMQFDEDECYRWAPAYRDYAWTKEYLEKLIDENDISEPIAESSTYVFDSAQWFICNGKNSSMAAKGGNNDEPHNHNDIGNFVYVYGGIEYLVDLGAGEYCKNYFNDNRYKIFCNTTESHNVPIINNKQQLHGEKYCCTYFETDGAKSVIMKIGEAYEKGCIDDIERKINFEGDQGELYVRDTFILSDKTECIEENLVTKQTVSIKDNIITLTENDAKCKIIIDDPKVQVEVLVKEHFNHAGIKEKITILRWTVCLEESRQLNKSSVTCTFKIIPDSLFVQ</sequence>
<proteinExistence type="predicted"/>
<dbReference type="Gene3D" id="1.50.10.100">
    <property type="entry name" value="Chondroitin AC/alginate lyase"/>
    <property type="match status" value="1"/>
</dbReference>
<dbReference type="OrthoDB" id="9793856at2"/>
<dbReference type="EMBL" id="FOJI01000003">
    <property type="protein sequence ID" value="SEW02687.1"/>
    <property type="molecule type" value="Genomic_DNA"/>
</dbReference>
<keyword evidence="2" id="KW-1185">Reference proteome</keyword>
<protein>
    <submittedName>
        <fullName evidence="1">Heparinase II/III-like protein</fullName>
    </submittedName>
</protein>
<organism evidence="1 2">
    <name type="scientific">[Clostridium] fimetarium</name>
    <dbReference type="NCBI Taxonomy" id="99656"/>
    <lineage>
        <taxon>Bacteria</taxon>
        <taxon>Bacillati</taxon>
        <taxon>Bacillota</taxon>
        <taxon>Clostridia</taxon>
        <taxon>Lachnospirales</taxon>
        <taxon>Lachnospiraceae</taxon>
    </lineage>
</organism>
<dbReference type="SUPFAM" id="SSF48230">
    <property type="entry name" value="Chondroitin AC/alginate lyase"/>
    <property type="match status" value="1"/>
</dbReference>
<evidence type="ECO:0000313" key="1">
    <source>
        <dbReference type="EMBL" id="SEW02687.1"/>
    </source>
</evidence>
<dbReference type="InterPro" id="IPR008929">
    <property type="entry name" value="Chondroitin_lyas"/>
</dbReference>
<gene>
    <name evidence="1" type="ORF">SAMN05421659_103233</name>
</gene>
<dbReference type="Proteomes" id="UP000199701">
    <property type="component" value="Unassembled WGS sequence"/>
</dbReference>